<evidence type="ECO:0000256" key="5">
    <source>
        <dbReference type="ARBA" id="ARBA00023136"/>
    </source>
</evidence>
<comment type="subcellular location">
    <subcellularLocation>
        <location evidence="1">Membrane</location>
        <topology evidence="1">Multi-pass membrane protein</topology>
    </subcellularLocation>
</comment>
<dbReference type="CDD" id="cd12827">
    <property type="entry name" value="EcCorA_ZntB-like_u2"/>
    <property type="match status" value="1"/>
</dbReference>
<dbReference type="AlphaFoldDB" id="A0A0R1RGX0"/>
<dbReference type="Gene3D" id="1.20.58.340">
    <property type="entry name" value="Magnesium transport protein CorA, transmembrane region"/>
    <property type="match status" value="2"/>
</dbReference>
<dbReference type="Gene3D" id="3.30.460.20">
    <property type="entry name" value="CorA soluble domain-like"/>
    <property type="match status" value="1"/>
</dbReference>
<dbReference type="InterPro" id="IPR002523">
    <property type="entry name" value="MgTranspt_CorA/ZnTranspt_ZntB"/>
</dbReference>
<dbReference type="InterPro" id="IPR045863">
    <property type="entry name" value="CorA_TM1_TM2"/>
</dbReference>
<dbReference type="PANTHER" id="PTHR47891:SF1">
    <property type="entry name" value="CORA-MAGNESIUM AND COBALT TRANSPORTER"/>
    <property type="match status" value="1"/>
</dbReference>
<keyword evidence="3 6" id="KW-0812">Transmembrane</keyword>
<reference evidence="7 8" key="1">
    <citation type="journal article" date="2015" name="Genome Announc.">
        <title>Expanding the biotechnology potential of lactobacilli through comparative genomics of 213 strains and associated genera.</title>
        <authorList>
            <person name="Sun Z."/>
            <person name="Harris H.M."/>
            <person name="McCann A."/>
            <person name="Guo C."/>
            <person name="Argimon S."/>
            <person name="Zhang W."/>
            <person name="Yang X."/>
            <person name="Jeffery I.B."/>
            <person name="Cooney J.C."/>
            <person name="Kagawa T.F."/>
            <person name="Liu W."/>
            <person name="Song Y."/>
            <person name="Salvetti E."/>
            <person name="Wrobel A."/>
            <person name="Rasinkangas P."/>
            <person name="Parkhill J."/>
            <person name="Rea M.C."/>
            <person name="O'Sullivan O."/>
            <person name="Ritari J."/>
            <person name="Douillard F.P."/>
            <person name="Paul Ross R."/>
            <person name="Yang R."/>
            <person name="Briner A.E."/>
            <person name="Felis G.E."/>
            <person name="de Vos W.M."/>
            <person name="Barrangou R."/>
            <person name="Klaenhammer T.R."/>
            <person name="Caufield P.W."/>
            <person name="Cui Y."/>
            <person name="Zhang H."/>
            <person name="O'Toole P.W."/>
        </authorList>
    </citation>
    <scope>NUCLEOTIDE SEQUENCE [LARGE SCALE GENOMIC DNA]</scope>
    <source>
        <strain evidence="7 8">DSM 15814</strain>
    </source>
</reference>
<dbReference type="Proteomes" id="UP000051999">
    <property type="component" value="Unassembled WGS sequence"/>
</dbReference>
<sequence>MLTPIEINNNFEWVDVQDETAAEHRRLIQSYKLTEEMYGYATDPSERARIEFDKEAGISLMIFNVITDLPDDSPEAATAPIGFLFKGKRVYTFTSGTTNYVHNLVINSNSALKLPPIEQQQPIDAILGLMYKLTTTYLDKINRIDRRRAEIQRSLKTNPEHSAINELMDLETSLVYYLTALKTNTDMLKDLQRTPVVPVNADQKEHITDILVESQQGLEMAQMASDVVERVSNAYSNLIDNSLNNTMKFLTAYSIIMTVPTIVSGFFGENVALPFEHNPYGWQITILIMIALGTVVYLILRHYRFFDR</sequence>
<dbReference type="InterPro" id="IPR047199">
    <property type="entry name" value="CorA-like"/>
</dbReference>
<organism evidence="7 8">
    <name type="scientific">Furfurilactobacillus rossiae DSM 15814</name>
    <dbReference type="NCBI Taxonomy" id="1114972"/>
    <lineage>
        <taxon>Bacteria</taxon>
        <taxon>Bacillati</taxon>
        <taxon>Bacillota</taxon>
        <taxon>Bacilli</taxon>
        <taxon>Lactobacillales</taxon>
        <taxon>Lactobacillaceae</taxon>
        <taxon>Furfurilactobacillus</taxon>
    </lineage>
</organism>
<dbReference type="Pfam" id="PF01544">
    <property type="entry name" value="CorA"/>
    <property type="match status" value="1"/>
</dbReference>
<evidence type="ECO:0000256" key="1">
    <source>
        <dbReference type="ARBA" id="ARBA00004141"/>
    </source>
</evidence>
<keyword evidence="4 6" id="KW-1133">Transmembrane helix</keyword>
<evidence type="ECO:0000256" key="2">
    <source>
        <dbReference type="ARBA" id="ARBA00009765"/>
    </source>
</evidence>
<dbReference type="eggNOG" id="COG0598">
    <property type="taxonomic scope" value="Bacteria"/>
</dbReference>
<keyword evidence="8" id="KW-1185">Reference proteome</keyword>
<dbReference type="OrthoDB" id="9803416at2"/>
<dbReference type="SUPFAM" id="SSF144083">
    <property type="entry name" value="Magnesium transport protein CorA, transmembrane region"/>
    <property type="match status" value="1"/>
</dbReference>
<dbReference type="PANTHER" id="PTHR47891">
    <property type="entry name" value="TRANSPORTER-RELATED"/>
    <property type="match status" value="1"/>
</dbReference>
<dbReference type="STRING" id="1114972.FD35_GL001538"/>
<dbReference type="GO" id="GO:0016020">
    <property type="term" value="C:membrane"/>
    <property type="evidence" value="ECO:0007669"/>
    <property type="project" value="UniProtKB-SubCell"/>
</dbReference>
<proteinExistence type="inferred from homology"/>
<feature type="transmembrane region" description="Helical" evidence="6">
    <location>
        <begin position="280"/>
        <end position="300"/>
    </location>
</feature>
<accession>A0A0R1RGX0</accession>
<keyword evidence="5 6" id="KW-0472">Membrane</keyword>
<dbReference type="PATRIC" id="fig|1114972.6.peg.1565"/>
<feature type="transmembrane region" description="Helical" evidence="6">
    <location>
        <begin position="249"/>
        <end position="268"/>
    </location>
</feature>
<dbReference type="SUPFAM" id="SSF143865">
    <property type="entry name" value="CorA soluble domain-like"/>
    <property type="match status" value="1"/>
</dbReference>
<evidence type="ECO:0000313" key="7">
    <source>
        <dbReference type="EMBL" id="KRL52915.1"/>
    </source>
</evidence>
<evidence type="ECO:0000256" key="4">
    <source>
        <dbReference type="ARBA" id="ARBA00022989"/>
    </source>
</evidence>
<dbReference type="InterPro" id="IPR045861">
    <property type="entry name" value="CorA_cytoplasmic_dom"/>
</dbReference>
<dbReference type="EMBL" id="AZFF01000029">
    <property type="protein sequence ID" value="KRL52915.1"/>
    <property type="molecule type" value="Genomic_DNA"/>
</dbReference>
<evidence type="ECO:0000256" key="6">
    <source>
        <dbReference type="SAM" id="Phobius"/>
    </source>
</evidence>
<comment type="similarity">
    <text evidence="2">Belongs to the CorA metal ion transporter (MIT) (TC 1.A.35) family.</text>
</comment>
<protein>
    <submittedName>
        <fullName evidence="7">MIT family Mg2+ and Co2+ transporter</fullName>
    </submittedName>
</protein>
<dbReference type="GO" id="GO:0046873">
    <property type="term" value="F:metal ion transmembrane transporter activity"/>
    <property type="evidence" value="ECO:0007669"/>
    <property type="project" value="InterPro"/>
</dbReference>
<evidence type="ECO:0000313" key="8">
    <source>
        <dbReference type="Proteomes" id="UP000051999"/>
    </source>
</evidence>
<name>A0A0R1RGX0_9LACO</name>
<gene>
    <name evidence="7" type="ORF">FD35_GL001538</name>
</gene>
<comment type="caution">
    <text evidence="7">The sequence shown here is derived from an EMBL/GenBank/DDBJ whole genome shotgun (WGS) entry which is preliminary data.</text>
</comment>
<evidence type="ECO:0000256" key="3">
    <source>
        <dbReference type="ARBA" id="ARBA00022692"/>
    </source>
</evidence>
<dbReference type="RefSeq" id="WP_017261462.1">
    <property type="nucleotide sequence ID" value="NZ_AUAW01000030.1"/>
</dbReference>